<keyword evidence="1 2" id="KW-0496">Mitochondrion</keyword>
<dbReference type="PANTHER" id="PTHR33269:SF17">
    <property type="entry name" value="NADH-UBIQUINONE OXIDOREDUCTASE CHAIN 6"/>
    <property type="match status" value="1"/>
</dbReference>
<comment type="catalytic activity">
    <reaction evidence="1">
        <text>a ubiquinone + NADH + 5 H(+)(in) = a ubiquinol + NAD(+) + 4 H(+)(out)</text>
        <dbReference type="Rhea" id="RHEA:29091"/>
        <dbReference type="Rhea" id="RHEA-COMP:9565"/>
        <dbReference type="Rhea" id="RHEA-COMP:9566"/>
        <dbReference type="ChEBI" id="CHEBI:15378"/>
        <dbReference type="ChEBI" id="CHEBI:16389"/>
        <dbReference type="ChEBI" id="CHEBI:17976"/>
        <dbReference type="ChEBI" id="CHEBI:57540"/>
        <dbReference type="ChEBI" id="CHEBI:57945"/>
        <dbReference type="EC" id="7.1.1.2"/>
    </reaction>
</comment>
<feature type="transmembrane region" description="Helical" evidence="1">
    <location>
        <begin position="133"/>
        <end position="159"/>
    </location>
</feature>
<feature type="transmembrane region" description="Helical" evidence="1">
    <location>
        <begin position="6"/>
        <end position="23"/>
    </location>
</feature>
<keyword evidence="1" id="KW-0679">Respiratory chain</keyword>
<dbReference type="EC" id="7.1.1.2" evidence="1"/>
<evidence type="ECO:0000313" key="2">
    <source>
        <dbReference type="EMBL" id="AKT93960.1"/>
    </source>
</evidence>
<keyword evidence="1" id="KW-0813">Transport</keyword>
<comment type="similarity">
    <text evidence="1">Belongs to the complex I subunit 6 family.</text>
</comment>
<dbReference type="GO" id="GO:0008137">
    <property type="term" value="F:NADH dehydrogenase (ubiquinone) activity"/>
    <property type="evidence" value="ECO:0007669"/>
    <property type="project" value="UniProtKB-UniRule"/>
</dbReference>
<reference evidence="2" key="1">
    <citation type="journal article" date="2015" name="J. Eukaryot. Microbiol.">
        <title>Uncovering Cryptic Diversity in Two Amoebozoan Species Using Complete Mitochondrial Genome Sequences.</title>
        <authorList>
            <person name="Fucikova K."/>
            <person name="Lahr D.J."/>
        </authorList>
    </citation>
    <scope>NUCLEOTIDE SEQUENCE</scope>
    <source>
        <strain evidence="2">BCP-EM3VF21-2</strain>
    </source>
</reference>
<name>A0A0K1HPD7_VERVE</name>
<feature type="transmembrane region" description="Helical" evidence="1">
    <location>
        <begin position="90"/>
        <end position="113"/>
    </location>
</feature>
<keyword evidence="1" id="KW-0830">Ubiquinone</keyword>
<dbReference type="InterPro" id="IPR001457">
    <property type="entry name" value="NADH_UbQ/plastoQ_OxRdtase_su6"/>
</dbReference>
<keyword evidence="1" id="KW-0249">Electron transport</keyword>
<keyword evidence="1" id="KW-1278">Translocase</keyword>
<dbReference type="EMBL" id="KT185627">
    <property type="protein sequence ID" value="AKT93960.1"/>
    <property type="molecule type" value="Genomic_DNA"/>
</dbReference>
<keyword evidence="1" id="KW-0520">NAD</keyword>
<geneLocation type="mitochondrion" evidence="2"/>
<feature type="transmembrane region" description="Helical" evidence="1">
    <location>
        <begin position="30"/>
        <end position="48"/>
    </location>
</feature>
<keyword evidence="1" id="KW-0812">Transmembrane</keyword>
<dbReference type="NCBIfam" id="NF005164">
    <property type="entry name" value="PRK06638.1-4"/>
    <property type="match status" value="1"/>
</dbReference>
<feature type="transmembrane region" description="Helical" evidence="1">
    <location>
        <begin position="54"/>
        <end position="78"/>
    </location>
</feature>
<keyword evidence="1" id="KW-1133">Transmembrane helix</keyword>
<protein>
    <recommendedName>
        <fullName evidence="1">NADH-ubiquinone oxidoreductase chain 6</fullName>
        <ecNumber evidence="1">7.1.1.2</ecNumber>
    </recommendedName>
</protein>
<sequence length="204" mass="23170">MMSEIVFFGLAFMIFLAGLLVIFSKNPVQSVLFLVVVFCLSAQIFVLLEVDFLAMVLIIVYVGAIAVLFLFIVMMLNIRVVELSEILNRYFPLAALVGFIIFFEVIFSMYYSIGYAPASLIYVDWYRSFLNHSNVVSLGLVLYTYFSPFLIISGVLLLLAMISSIMLTLDVSNSSENAENVVKRQSIPDQVDRPVNDLNFWKFF</sequence>
<dbReference type="PANTHER" id="PTHR33269">
    <property type="entry name" value="NADH-UBIQUINONE OXIDOREDUCTASE CHAIN 6"/>
    <property type="match status" value="1"/>
</dbReference>
<dbReference type="GO" id="GO:0031966">
    <property type="term" value="C:mitochondrial membrane"/>
    <property type="evidence" value="ECO:0007669"/>
    <property type="project" value="UniProtKB-SubCell"/>
</dbReference>
<comment type="function">
    <text evidence="1">Core subunit of the mitochondrial membrane respiratory chain NADH dehydrogenase (Complex I) which catalyzes electron transfer from NADH through the respiratory chain, using ubiquinone as an electron acceptor. Essential for the catalytic activity and assembly of complex I.</text>
</comment>
<gene>
    <name evidence="2" type="primary">nad6</name>
    <name evidence="2" type="ORF">AB846_44</name>
</gene>
<evidence type="ECO:0000256" key="1">
    <source>
        <dbReference type="RuleBase" id="RU004430"/>
    </source>
</evidence>
<proteinExistence type="inferred from homology"/>
<organism evidence="2">
    <name type="scientific">Vermamoeba vermiformis</name>
    <name type="common">Amoeba</name>
    <name type="synonym">Hartmannella vermiformis</name>
    <dbReference type="NCBI Taxonomy" id="5778"/>
    <lineage>
        <taxon>Eukaryota</taxon>
        <taxon>Amoebozoa</taxon>
        <taxon>Tubulinea</taxon>
        <taxon>Echinamoebida</taxon>
        <taxon>Vermamoeba</taxon>
    </lineage>
</organism>
<dbReference type="Pfam" id="PF00499">
    <property type="entry name" value="Oxidored_q3"/>
    <property type="match status" value="1"/>
</dbReference>
<comment type="subcellular location">
    <subcellularLocation>
        <location evidence="1">Mitochondrion membrane</location>
        <topology evidence="1">Multi-pass membrane protein</topology>
    </subcellularLocation>
</comment>
<dbReference type="AlphaFoldDB" id="A0A0K1HPD7"/>
<accession>A0A0K1HPD7</accession>
<keyword evidence="1" id="KW-0472">Membrane</keyword>
<dbReference type="Gene3D" id="1.20.120.1200">
    <property type="entry name" value="NADH-ubiquinone/plastoquinone oxidoreductase chain 6, subunit NuoJ"/>
    <property type="match status" value="1"/>
</dbReference>
<dbReference type="InterPro" id="IPR042106">
    <property type="entry name" value="Nuo/plastoQ_OxRdtase_6_NuoJ"/>
</dbReference>